<evidence type="ECO:0000256" key="6">
    <source>
        <dbReference type="ARBA" id="ARBA00022650"/>
    </source>
</evidence>
<name>A0A915KEI5_ROMCU</name>
<keyword evidence="6" id="KW-0641">Proline biosynthesis</keyword>
<dbReference type="Gene3D" id="3.40.50.720">
    <property type="entry name" value="NAD(P)-binding Rossmann-like Domain"/>
    <property type="match status" value="1"/>
</dbReference>
<dbReference type="InterPro" id="IPR008927">
    <property type="entry name" value="6-PGluconate_DH-like_C_sf"/>
</dbReference>
<dbReference type="Pfam" id="PF14748">
    <property type="entry name" value="P5CR_dimer"/>
    <property type="match status" value="1"/>
</dbReference>
<evidence type="ECO:0000256" key="5">
    <source>
        <dbReference type="ARBA" id="ARBA00022605"/>
    </source>
</evidence>
<dbReference type="PANTHER" id="PTHR11645:SF62">
    <property type="entry name" value="PYRROLINE-5-CARBOXYLATE REDUCTASE"/>
    <property type="match status" value="1"/>
</dbReference>
<dbReference type="SUPFAM" id="SSF51735">
    <property type="entry name" value="NAD(P)-binding Rossmann-fold domains"/>
    <property type="match status" value="1"/>
</dbReference>
<dbReference type="SUPFAM" id="SSF48179">
    <property type="entry name" value="6-phosphogluconate dehydrogenase C-terminal domain-like"/>
    <property type="match status" value="1"/>
</dbReference>
<dbReference type="PANTHER" id="PTHR11645">
    <property type="entry name" value="PYRROLINE-5-CARBOXYLATE REDUCTASE"/>
    <property type="match status" value="1"/>
</dbReference>
<dbReference type="GO" id="GO:0004735">
    <property type="term" value="F:pyrroline-5-carboxylate reductase activity"/>
    <property type="evidence" value="ECO:0007669"/>
    <property type="project" value="UniProtKB-EC"/>
</dbReference>
<evidence type="ECO:0000259" key="8">
    <source>
        <dbReference type="Pfam" id="PF14748"/>
    </source>
</evidence>
<accession>A0A915KEI5</accession>
<dbReference type="OMA" id="VWAVKPQ"/>
<keyword evidence="5" id="KW-0028">Amino-acid biosynthesis</keyword>
<dbReference type="InterPro" id="IPR000304">
    <property type="entry name" value="Pyrroline-COOH_reductase"/>
</dbReference>
<keyword evidence="4" id="KW-0963">Cytoplasm</keyword>
<dbReference type="AlphaFoldDB" id="A0A915KEI5"/>
<evidence type="ECO:0000256" key="1">
    <source>
        <dbReference type="ARBA" id="ARBA00005205"/>
    </source>
</evidence>
<feature type="domain" description="Pyrroline-5-carboxylate reductase dimerisation" evidence="8">
    <location>
        <begin position="162"/>
        <end position="216"/>
    </location>
</feature>
<dbReference type="GO" id="GO:0055129">
    <property type="term" value="P:L-proline biosynthetic process"/>
    <property type="evidence" value="ECO:0007669"/>
    <property type="project" value="TreeGrafter"/>
</dbReference>
<dbReference type="InterPro" id="IPR036291">
    <property type="entry name" value="NAD(P)-bd_dom_sf"/>
</dbReference>
<evidence type="ECO:0000256" key="4">
    <source>
        <dbReference type="ARBA" id="ARBA00022490"/>
    </source>
</evidence>
<protein>
    <recommendedName>
        <fullName evidence="3">pyrroline-5-carboxylate reductase</fullName>
        <ecNumber evidence="3">1.5.1.2</ecNumber>
    </recommendedName>
</protein>
<comment type="similarity">
    <text evidence="2">Belongs to the pyrroline-5-carboxylate reductase family.</text>
</comment>
<dbReference type="Gene3D" id="1.10.3730.10">
    <property type="entry name" value="ProC C-terminal domain-like"/>
    <property type="match status" value="1"/>
</dbReference>
<evidence type="ECO:0000256" key="3">
    <source>
        <dbReference type="ARBA" id="ARBA00012855"/>
    </source>
</evidence>
<dbReference type="EC" id="1.5.1.2" evidence="3"/>
<comment type="pathway">
    <text evidence="1">Amino-acid biosynthesis; L-proline biosynthesis; L-proline from L-glutamate 5-semialdehyde: step 1/1.</text>
</comment>
<evidence type="ECO:0000313" key="10">
    <source>
        <dbReference type="WBParaSite" id="nRc.2.0.1.t36349-RA"/>
    </source>
</evidence>
<dbReference type="Pfam" id="PF03807">
    <property type="entry name" value="F420_oxidored"/>
    <property type="match status" value="1"/>
</dbReference>
<dbReference type="FunFam" id="3.40.50.720:FF:000190">
    <property type="entry name" value="Pyrroline-5-carboxylate reductase"/>
    <property type="match status" value="1"/>
</dbReference>
<feature type="domain" description="Pyrroline-5-carboxylate reductase catalytic N-terminal" evidence="7">
    <location>
        <begin position="2"/>
        <end position="98"/>
    </location>
</feature>
<evidence type="ECO:0000313" key="9">
    <source>
        <dbReference type="Proteomes" id="UP000887565"/>
    </source>
</evidence>
<dbReference type="WBParaSite" id="nRc.2.0.1.t36349-RA">
    <property type="protein sequence ID" value="nRc.2.0.1.t36349-RA"/>
    <property type="gene ID" value="nRc.2.0.1.g36349"/>
</dbReference>
<evidence type="ECO:0000256" key="2">
    <source>
        <dbReference type="ARBA" id="ARBA00005525"/>
    </source>
</evidence>
<dbReference type="InterPro" id="IPR029036">
    <property type="entry name" value="P5CR_dimer"/>
</dbReference>
<organism evidence="9 10">
    <name type="scientific">Romanomermis culicivorax</name>
    <name type="common">Nematode worm</name>
    <dbReference type="NCBI Taxonomy" id="13658"/>
    <lineage>
        <taxon>Eukaryota</taxon>
        <taxon>Metazoa</taxon>
        <taxon>Ecdysozoa</taxon>
        <taxon>Nematoda</taxon>
        <taxon>Enoplea</taxon>
        <taxon>Dorylaimia</taxon>
        <taxon>Mermithida</taxon>
        <taxon>Mermithoidea</taxon>
        <taxon>Mermithidae</taxon>
        <taxon>Romanomermis</taxon>
    </lineage>
</organism>
<reference evidence="10" key="1">
    <citation type="submission" date="2022-11" db="UniProtKB">
        <authorList>
            <consortium name="WormBaseParasite"/>
        </authorList>
    </citation>
    <scope>IDENTIFICATION</scope>
</reference>
<sequence>MKIGFIGAGKMAQALARGMIASGKFLPENIMASSPKRDQNYLDDIRTVAPITVTHDNVEIAHKCDLIVIAVKPPLVRKVAAEIAPSINKNKLVVSIALGITIRSIETLLPSKARVVRVMPNTPAVVRAGASAYSMGSACLEGDSEIVNELFSTAGFAVEVPESLVDPVTGLSGSGPSYMFCAIEALADGGVKMGIPRDLSVKLAAHTLLTGLCLFRKNRQKRFVPKVSHESWHMHRSKGLLIDAVEAACTRSKQTGEGAQNNDAKF</sequence>
<dbReference type="HAMAP" id="MF_01925">
    <property type="entry name" value="P5C_reductase"/>
    <property type="match status" value="1"/>
</dbReference>
<dbReference type="Proteomes" id="UP000887565">
    <property type="component" value="Unplaced"/>
</dbReference>
<evidence type="ECO:0000259" key="7">
    <source>
        <dbReference type="Pfam" id="PF03807"/>
    </source>
</evidence>
<dbReference type="InterPro" id="IPR028939">
    <property type="entry name" value="P5C_Rdtase_cat_N"/>
</dbReference>
<proteinExistence type="inferred from homology"/>
<keyword evidence="9" id="KW-1185">Reference proteome</keyword>